<evidence type="ECO:0000256" key="4">
    <source>
        <dbReference type="ARBA" id="ARBA00023155"/>
    </source>
</evidence>
<protein>
    <submittedName>
        <fullName evidence="10">Homeobox protein goosecoid</fullName>
    </submittedName>
</protein>
<dbReference type="InterPro" id="IPR017970">
    <property type="entry name" value="Homeobox_CS"/>
</dbReference>
<feature type="DNA-binding region" description="Homeobox" evidence="6">
    <location>
        <begin position="53"/>
        <end position="112"/>
    </location>
</feature>
<comment type="subcellular location">
    <subcellularLocation>
        <location evidence="1 6 7">Nucleus</location>
    </subcellularLocation>
</comment>
<accession>F1L4N6</accession>
<dbReference type="EMBL" id="JI171277">
    <property type="protein sequence ID" value="ADY45090.1"/>
    <property type="molecule type" value="mRNA"/>
</dbReference>
<proteinExistence type="evidence at transcript level"/>
<evidence type="ECO:0000313" key="10">
    <source>
        <dbReference type="EMBL" id="ADY45090.1"/>
    </source>
</evidence>
<evidence type="ECO:0000256" key="6">
    <source>
        <dbReference type="PROSITE-ProRule" id="PRU00108"/>
    </source>
</evidence>
<keyword evidence="3 6" id="KW-0238">DNA-binding</keyword>
<dbReference type="Gene3D" id="1.10.10.60">
    <property type="entry name" value="Homeodomain-like"/>
    <property type="match status" value="1"/>
</dbReference>
<dbReference type="AlphaFoldDB" id="F1L4N6"/>
<evidence type="ECO:0000256" key="3">
    <source>
        <dbReference type="ARBA" id="ARBA00023125"/>
    </source>
</evidence>
<dbReference type="InterPro" id="IPR001356">
    <property type="entry name" value="HD"/>
</dbReference>
<keyword evidence="5 6" id="KW-0539">Nucleus</keyword>
<dbReference type="PROSITE" id="PS00027">
    <property type="entry name" value="HOMEOBOX_1"/>
    <property type="match status" value="1"/>
</dbReference>
<dbReference type="PANTHER" id="PTHR46643">
    <property type="entry name" value="HOMEOBOX PROTEIN GOOSECOID-RELATED"/>
    <property type="match status" value="1"/>
</dbReference>
<dbReference type="CDD" id="cd00086">
    <property type="entry name" value="homeodomain"/>
    <property type="match status" value="1"/>
</dbReference>
<evidence type="ECO:0000256" key="2">
    <source>
        <dbReference type="ARBA" id="ARBA00006503"/>
    </source>
</evidence>
<feature type="domain" description="Homeobox" evidence="9">
    <location>
        <begin position="51"/>
        <end position="111"/>
    </location>
</feature>
<dbReference type="FunFam" id="1.10.10.60:FF:000223">
    <property type="entry name" value="Goosecoid homeobox 2"/>
    <property type="match status" value="1"/>
</dbReference>
<evidence type="ECO:0000259" key="9">
    <source>
        <dbReference type="PROSITE" id="PS50071"/>
    </source>
</evidence>
<keyword evidence="4 6" id="KW-0371">Homeobox</keyword>
<name>F1L4N6_ASCSU</name>
<dbReference type="PANTHER" id="PTHR46643:SF1">
    <property type="entry name" value="HOMEOBOX PROTEIN GOOSECOID-2"/>
    <property type="match status" value="1"/>
</dbReference>
<reference evidence="10" key="1">
    <citation type="journal article" date="2011" name="Genome Res.">
        <title>Deep small RNA sequencing from the nematode Ascaris reveals conservation, functional diversification, and novel developmental profiles.</title>
        <authorList>
            <person name="Wang J."/>
            <person name="Czech B."/>
            <person name="Crunk A."/>
            <person name="Wallace A."/>
            <person name="Mitreva M."/>
            <person name="Hannon G.J."/>
            <person name="Davis R.E."/>
        </authorList>
    </citation>
    <scope>NUCLEOTIDE SEQUENCE</scope>
</reference>
<evidence type="ECO:0000256" key="7">
    <source>
        <dbReference type="RuleBase" id="RU000682"/>
    </source>
</evidence>
<evidence type="ECO:0000256" key="1">
    <source>
        <dbReference type="ARBA" id="ARBA00004123"/>
    </source>
</evidence>
<dbReference type="InterPro" id="IPR051440">
    <property type="entry name" value="Goosecoid-like_HB"/>
</dbReference>
<dbReference type="Pfam" id="PF00046">
    <property type="entry name" value="Homeodomain"/>
    <property type="match status" value="1"/>
</dbReference>
<evidence type="ECO:0000256" key="5">
    <source>
        <dbReference type="ARBA" id="ARBA00023242"/>
    </source>
</evidence>
<feature type="compositionally biased region" description="Acidic residues" evidence="8">
    <location>
        <begin position="129"/>
        <end position="139"/>
    </location>
</feature>
<dbReference type="PROSITE" id="PS50071">
    <property type="entry name" value="HOMEOBOX_2"/>
    <property type="match status" value="1"/>
</dbReference>
<feature type="region of interest" description="Disordered" evidence="8">
    <location>
        <begin position="103"/>
        <end position="159"/>
    </location>
</feature>
<dbReference type="GO" id="GO:0000981">
    <property type="term" value="F:DNA-binding transcription factor activity, RNA polymerase II-specific"/>
    <property type="evidence" value="ECO:0007669"/>
    <property type="project" value="InterPro"/>
</dbReference>
<dbReference type="GO" id="GO:0000978">
    <property type="term" value="F:RNA polymerase II cis-regulatory region sequence-specific DNA binding"/>
    <property type="evidence" value="ECO:0007669"/>
    <property type="project" value="TreeGrafter"/>
</dbReference>
<dbReference type="InterPro" id="IPR009057">
    <property type="entry name" value="Homeodomain-like_sf"/>
</dbReference>
<dbReference type="GO" id="GO:0005634">
    <property type="term" value="C:nucleus"/>
    <property type="evidence" value="ECO:0007669"/>
    <property type="project" value="UniProtKB-SubCell"/>
</dbReference>
<comment type="similarity">
    <text evidence="2">Belongs to the paired homeobox family. Bicoid subfamily.</text>
</comment>
<feature type="compositionally biased region" description="Basic and acidic residues" evidence="8">
    <location>
        <begin position="111"/>
        <end position="121"/>
    </location>
</feature>
<organism evidence="10">
    <name type="scientific">Ascaris suum</name>
    <name type="common">Pig roundworm</name>
    <name type="synonym">Ascaris lumbricoides</name>
    <dbReference type="NCBI Taxonomy" id="6253"/>
    <lineage>
        <taxon>Eukaryota</taxon>
        <taxon>Metazoa</taxon>
        <taxon>Ecdysozoa</taxon>
        <taxon>Nematoda</taxon>
        <taxon>Chromadorea</taxon>
        <taxon>Rhabditida</taxon>
        <taxon>Spirurina</taxon>
        <taxon>Ascaridomorpha</taxon>
        <taxon>Ascaridoidea</taxon>
        <taxon>Ascarididae</taxon>
        <taxon>Ascaris</taxon>
    </lineage>
</organism>
<dbReference type="SMART" id="SM00389">
    <property type="entry name" value="HOX"/>
    <property type="match status" value="1"/>
</dbReference>
<evidence type="ECO:0000256" key="8">
    <source>
        <dbReference type="SAM" id="MobiDB-lite"/>
    </source>
</evidence>
<sequence>MPMLPSFPLSMDLIGNPWQTTAAHFSLMPPGFPYFGGGLLPSFNPMHYNGKRKRRHRTIFSEEQLQILESAFQGTHYPDVMLREKLALQCDLKEERVEVWFKNRRAKDRKQKRDSDGKESSTVKITASDESDYDVSDDESSSKRRKLCVGSGVKTEPRT</sequence>
<dbReference type="SUPFAM" id="SSF46689">
    <property type="entry name" value="Homeodomain-like"/>
    <property type="match status" value="1"/>
</dbReference>